<dbReference type="PROSITE" id="PS51352">
    <property type="entry name" value="THIOREDOXIN_2"/>
    <property type="match status" value="1"/>
</dbReference>
<evidence type="ECO:0000256" key="10">
    <source>
        <dbReference type="SAM" id="MobiDB-lite"/>
    </source>
</evidence>
<dbReference type="GO" id="GO:0008379">
    <property type="term" value="F:thioredoxin peroxidase activity"/>
    <property type="evidence" value="ECO:0007669"/>
    <property type="project" value="TreeGrafter"/>
</dbReference>
<evidence type="ECO:0000313" key="15">
    <source>
        <dbReference type="Proteomes" id="UP001224775"/>
    </source>
</evidence>
<evidence type="ECO:0000256" key="7">
    <source>
        <dbReference type="ARBA" id="ARBA00032824"/>
    </source>
</evidence>
<feature type="compositionally biased region" description="Basic and acidic residues" evidence="10">
    <location>
        <begin position="215"/>
        <end position="232"/>
    </location>
</feature>
<keyword evidence="5" id="KW-1015">Disulfide bond</keyword>
<evidence type="ECO:0000256" key="8">
    <source>
        <dbReference type="ARBA" id="ARBA00038489"/>
    </source>
</evidence>
<evidence type="ECO:0000256" key="12">
    <source>
        <dbReference type="SAM" id="SignalP"/>
    </source>
</evidence>
<evidence type="ECO:0000256" key="4">
    <source>
        <dbReference type="ARBA" id="ARBA00023002"/>
    </source>
</evidence>
<dbReference type="InterPro" id="IPR036249">
    <property type="entry name" value="Thioredoxin-like_sf"/>
</dbReference>
<evidence type="ECO:0000256" key="2">
    <source>
        <dbReference type="ARBA" id="ARBA00022559"/>
    </source>
</evidence>
<evidence type="ECO:0000313" key="14">
    <source>
        <dbReference type="EMBL" id="KAK1732970.1"/>
    </source>
</evidence>
<dbReference type="EC" id="1.11.1.24" evidence="1"/>
<reference evidence="14" key="1">
    <citation type="submission" date="2023-06" db="EMBL/GenBank/DDBJ databases">
        <title>Survivors Of The Sea: Transcriptome response of Skeletonema marinoi to long-term dormancy.</title>
        <authorList>
            <person name="Pinder M.I.M."/>
            <person name="Kourtchenko O."/>
            <person name="Robertson E.K."/>
            <person name="Larsson T."/>
            <person name="Maumus F."/>
            <person name="Osuna-Cruz C.M."/>
            <person name="Vancaester E."/>
            <person name="Stenow R."/>
            <person name="Vandepoele K."/>
            <person name="Ploug H."/>
            <person name="Bruchert V."/>
            <person name="Godhe A."/>
            <person name="Topel M."/>
        </authorList>
    </citation>
    <scope>NUCLEOTIDE SEQUENCE</scope>
    <source>
        <strain evidence="14">R05AC</strain>
    </source>
</reference>
<gene>
    <name evidence="14" type="ORF">QTG54_016301</name>
</gene>
<dbReference type="CDD" id="cd03017">
    <property type="entry name" value="PRX_BCP"/>
    <property type="match status" value="1"/>
</dbReference>
<feature type="region of interest" description="Disordered" evidence="10">
    <location>
        <begin position="201"/>
        <end position="235"/>
    </location>
</feature>
<dbReference type="GO" id="GO:0034599">
    <property type="term" value="P:cellular response to oxidative stress"/>
    <property type="evidence" value="ECO:0007669"/>
    <property type="project" value="TreeGrafter"/>
</dbReference>
<feature type="signal peptide" evidence="12">
    <location>
        <begin position="1"/>
        <end position="17"/>
    </location>
</feature>
<dbReference type="InterPro" id="IPR050924">
    <property type="entry name" value="Peroxiredoxin_BCP/PrxQ"/>
</dbReference>
<dbReference type="AlphaFoldDB" id="A0AAD8XT72"/>
<proteinExistence type="inferred from homology"/>
<feature type="transmembrane region" description="Helical" evidence="11">
    <location>
        <begin position="280"/>
        <end position="298"/>
    </location>
</feature>
<feature type="chain" id="PRO_5041917201" description="thioredoxin-dependent peroxiredoxin" evidence="12">
    <location>
        <begin position="18"/>
        <end position="371"/>
    </location>
</feature>
<keyword evidence="6" id="KW-0676">Redox-active center</keyword>
<evidence type="ECO:0000256" key="6">
    <source>
        <dbReference type="ARBA" id="ARBA00023284"/>
    </source>
</evidence>
<evidence type="ECO:0000256" key="9">
    <source>
        <dbReference type="ARBA" id="ARBA00049091"/>
    </source>
</evidence>
<protein>
    <recommendedName>
        <fullName evidence="1">thioredoxin-dependent peroxiredoxin</fullName>
        <ecNumber evidence="1">1.11.1.24</ecNumber>
    </recommendedName>
    <alternativeName>
        <fullName evidence="7">Thioredoxin peroxidase</fullName>
    </alternativeName>
</protein>
<evidence type="ECO:0000259" key="13">
    <source>
        <dbReference type="PROSITE" id="PS51352"/>
    </source>
</evidence>
<feature type="compositionally biased region" description="Acidic residues" evidence="10">
    <location>
        <begin position="201"/>
        <end position="214"/>
    </location>
</feature>
<keyword evidence="2 14" id="KW-0575">Peroxidase</keyword>
<evidence type="ECO:0000256" key="11">
    <source>
        <dbReference type="SAM" id="Phobius"/>
    </source>
</evidence>
<name>A0AAD8XT72_9STRA</name>
<evidence type="ECO:0000256" key="5">
    <source>
        <dbReference type="ARBA" id="ARBA00023157"/>
    </source>
</evidence>
<comment type="similarity">
    <text evidence="8">Belongs to the peroxiredoxin family. BCP/PrxQ subfamily.</text>
</comment>
<organism evidence="14 15">
    <name type="scientific">Skeletonema marinoi</name>
    <dbReference type="NCBI Taxonomy" id="267567"/>
    <lineage>
        <taxon>Eukaryota</taxon>
        <taxon>Sar</taxon>
        <taxon>Stramenopiles</taxon>
        <taxon>Ochrophyta</taxon>
        <taxon>Bacillariophyta</taxon>
        <taxon>Coscinodiscophyceae</taxon>
        <taxon>Thalassiosirophycidae</taxon>
        <taxon>Thalassiosirales</taxon>
        <taxon>Skeletonemataceae</taxon>
        <taxon>Skeletonema</taxon>
        <taxon>Skeletonema marinoi-dohrnii complex</taxon>
    </lineage>
</organism>
<dbReference type="Pfam" id="PF00578">
    <property type="entry name" value="AhpC-TSA"/>
    <property type="match status" value="1"/>
</dbReference>
<comment type="caution">
    <text evidence="14">The sequence shown here is derived from an EMBL/GenBank/DDBJ whole genome shotgun (WGS) entry which is preliminary data.</text>
</comment>
<keyword evidence="12" id="KW-0732">Signal</keyword>
<sequence>MKTTAVIAAIVCTSSSAFAPAFTVSRQNTALNLKVGETAPDFALVDQNGKTFKRSAVKKPLVVYFYPADSAHESSVQAKAFQEEIQSIRKEFKADVVGISGQGAESTQKFAQELGLDFSILADERDIVRKEFGASTDIRLLPGRVTYVLDKDGACTKEIDPGCGCIYLSAVVCSRLGADRIGNMAVLKSRYVMVEVEDDDDGEEHEEFVNDDEEALHNRNKGSDTKNDEKTKKQTKRMVRKREIQFIVGPFWPMLLGITYPLIFGVSGLTLFVGLPYRAWYIKLGWTILTVLLIRALFNTGFRDPGILTRHKDPPENENDEEDDAPLRRVGFRWGAEGGPWRWSEQAQTYRPRNSCYDPDTAVVVEEFDHT</sequence>
<feature type="domain" description="Thioredoxin" evidence="13">
    <location>
        <begin position="33"/>
        <end position="192"/>
    </location>
</feature>
<dbReference type="GO" id="GO:0005737">
    <property type="term" value="C:cytoplasm"/>
    <property type="evidence" value="ECO:0007669"/>
    <property type="project" value="TreeGrafter"/>
</dbReference>
<comment type="catalytic activity">
    <reaction evidence="9">
        <text>a hydroperoxide + [thioredoxin]-dithiol = an alcohol + [thioredoxin]-disulfide + H2O</text>
        <dbReference type="Rhea" id="RHEA:62620"/>
        <dbReference type="Rhea" id="RHEA-COMP:10698"/>
        <dbReference type="Rhea" id="RHEA-COMP:10700"/>
        <dbReference type="ChEBI" id="CHEBI:15377"/>
        <dbReference type="ChEBI" id="CHEBI:29950"/>
        <dbReference type="ChEBI" id="CHEBI:30879"/>
        <dbReference type="ChEBI" id="CHEBI:35924"/>
        <dbReference type="ChEBI" id="CHEBI:50058"/>
        <dbReference type="EC" id="1.11.1.24"/>
    </reaction>
</comment>
<dbReference type="SUPFAM" id="SSF52833">
    <property type="entry name" value="Thioredoxin-like"/>
    <property type="match status" value="1"/>
</dbReference>
<evidence type="ECO:0000256" key="1">
    <source>
        <dbReference type="ARBA" id="ARBA00013017"/>
    </source>
</evidence>
<dbReference type="Gene3D" id="3.40.30.10">
    <property type="entry name" value="Glutaredoxin"/>
    <property type="match status" value="1"/>
</dbReference>
<keyword evidence="3" id="KW-0049">Antioxidant</keyword>
<dbReference type="GO" id="GO:0045454">
    <property type="term" value="P:cell redox homeostasis"/>
    <property type="evidence" value="ECO:0007669"/>
    <property type="project" value="TreeGrafter"/>
</dbReference>
<dbReference type="InterPro" id="IPR000866">
    <property type="entry name" value="AhpC/TSA"/>
</dbReference>
<dbReference type="PANTHER" id="PTHR42801:SF4">
    <property type="entry name" value="AHPC_TSA FAMILY PROTEIN"/>
    <property type="match status" value="1"/>
</dbReference>
<feature type="transmembrane region" description="Helical" evidence="11">
    <location>
        <begin position="251"/>
        <end position="273"/>
    </location>
</feature>
<dbReference type="InterPro" id="IPR013766">
    <property type="entry name" value="Thioredoxin_domain"/>
</dbReference>
<keyword evidence="11" id="KW-1133">Transmembrane helix</keyword>
<dbReference type="EMBL" id="JATAAI010000055">
    <property type="protein sequence ID" value="KAK1732970.1"/>
    <property type="molecule type" value="Genomic_DNA"/>
</dbReference>
<dbReference type="Proteomes" id="UP001224775">
    <property type="component" value="Unassembled WGS sequence"/>
</dbReference>
<dbReference type="PANTHER" id="PTHR42801">
    <property type="entry name" value="THIOREDOXIN-DEPENDENT PEROXIDE REDUCTASE"/>
    <property type="match status" value="1"/>
</dbReference>
<keyword evidence="11" id="KW-0472">Membrane</keyword>
<keyword evidence="15" id="KW-1185">Reference proteome</keyword>
<evidence type="ECO:0000256" key="3">
    <source>
        <dbReference type="ARBA" id="ARBA00022862"/>
    </source>
</evidence>
<keyword evidence="4 14" id="KW-0560">Oxidoreductase</keyword>
<keyword evidence="11" id="KW-0812">Transmembrane</keyword>
<accession>A0AAD8XT72</accession>